<gene>
    <name evidence="2" type="ORF">KC01_LOCUS27074</name>
</gene>
<evidence type="ECO:0000259" key="1">
    <source>
        <dbReference type="PROSITE" id="PS50041"/>
    </source>
</evidence>
<keyword evidence="3" id="KW-1185">Reference proteome</keyword>
<organism evidence="2 3">
    <name type="scientific">Knipowitschia caucasica</name>
    <name type="common">Caucasian dwarf goby</name>
    <name type="synonym">Pomatoschistus caucasicus</name>
    <dbReference type="NCBI Taxonomy" id="637954"/>
    <lineage>
        <taxon>Eukaryota</taxon>
        <taxon>Metazoa</taxon>
        <taxon>Chordata</taxon>
        <taxon>Craniata</taxon>
        <taxon>Vertebrata</taxon>
        <taxon>Euteleostomi</taxon>
        <taxon>Actinopterygii</taxon>
        <taxon>Neopterygii</taxon>
        <taxon>Teleostei</taxon>
        <taxon>Neoteleostei</taxon>
        <taxon>Acanthomorphata</taxon>
        <taxon>Gobiaria</taxon>
        <taxon>Gobiiformes</taxon>
        <taxon>Gobioidei</taxon>
        <taxon>Gobiidae</taxon>
        <taxon>Gobiinae</taxon>
        <taxon>Knipowitschia</taxon>
    </lineage>
</organism>
<name>A0AAV2L8W9_KNICA</name>
<dbReference type="InterPro" id="IPR001304">
    <property type="entry name" value="C-type_lectin-like"/>
</dbReference>
<dbReference type="SMART" id="SM00034">
    <property type="entry name" value="CLECT"/>
    <property type="match status" value="1"/>
</dbReference>
<protein>
    <recommendedName>
        <fullName evidence="1">C-type lectin domain-containing protein</fullName>
    </recommendedName>
</protein>
<proteinExistence type="predicted"/>
<dbReference type="Pfam" id="PF00059">
    <property type="entry name" value="Lectin_C"/>
    <property type="match status" value="1"/>
</dbReference>
<dbReference type="AlphaFoldDB" id="A0AAV2L8W9"/>
<evidence type="ECO:0000313" key="3">
    <source>
        <dbReference type="Proteomes" id="UP001497482"/>
    </source>
</evidence>
<dbReference type="EMBL" id="OZ035844">
    <property type="protein sequence ID" value="CAL1598711.1"/>
    <property type="molecule type" value="Genomic_DNA"/>
</dbReference>
<dbReference type="InterPro" id="IPR016186">
    <property type="entry name" value="C-type_lectin-like/link_sf"/>
</dbReference>
<dbReference type="InterPro" id="IPR016187">
    <property type="entry name" value="CTDL_fold"/>
</dbReference>
<evidence type="ECO:0000313" key="2">
    <source>
        <dbReference type="EMBL" id="CAL1598711.1"/>
    </source>
</evidence>
<feature type="domain" description="C-type lectin" evidence="1">
    <location>
        <begin position="49"/>
        <end position="169"/>
    </location>
</feature>
<accession>A0AAV2L8W9</accession>
<reference evidence="2 3" key="1">
    <citation type="submission" date="2024-04" db="EMBL/GenBank/DDBJ databases">
        <authorList>
            <person name="Waldvogel A.-M."/>
            <person name="Schoenle A."/>
        </authorList>
    </citation>
    <scope>NUCLEOTIDE SEQUENCE [LARGE SCALE GENOMIC DNA]</scope>
</reference>
<dbReference type="Gene3D" id="3.10.100.10">
    <property type="entry name" value="Mannose-Binding Protein A, subunit A"/>
    <property type="match status" value="2"/>
</dbReference>
<dbReference type="Proteomes" id="UP001497482">
    <property type="component" value="Chromosome 22"/>
</dbReference>
<dbReference type="SUPFAM" id="SSF56436">
    <property type="entry name" value="C-type lectin-like"/>
    <property type="match status" value="2"/>
</dbReference>
<sequence>MTHRDKWRWSGGGEVTKFFWNNGEPNSRPDENYGVMKYWWYDAFIGHEFTFFCFSVHVVREEKTWEEAIEYCRQNHTDLASISSETELMLIQKELNKRNTTEHVWIGLRFLAGDWLWLDQNAGEYEAWGHWENPNECPIETCGALMVNNQGVHQWNAHDCVKKMNFVCY</sequence>
<dbReference type="PROSITE" id="PS50041">
    <property type="entry name" value="C_TYPE_LECTIN_2"/>
    <property type="match status" value="1"/>
</dbReference>
<dbReference type="PANTHER" id="PTHR45784:SF8">
    <property type="entry name" value="C-TYPE MANNOSE RECEPTOR 2-RELATED"/>
    <property type="match status" value="1"/>
</dbReference>
<dbReference type="PANTHER" id="PTHR45784">
    <property type="entry name" value="C-TYPE LECTIN DOMAIN FAMILY 20 MEMBER A-RELATED"/>
    <property type="match status" value="1"/>
</dbReference>